<feature type="domain" description="N-acetyltransferase" evidence="1">
    <location>
        <begin position="14"/>
        <end position="174"/>
    </location>
</feature>
<evidence type="ECO:0000313" key="2">
    <source>
        <dbReference type="EMBL" id="OPB86035.1"/>
    </source>
</evidence>
<dbReference type="Proteomes" id="UP000190016">
    <property type="component" value="Unassembled WGS sequence"/>
</dbReference>
<proteinExistence type="predicted"/>
<evidence type="ECO:0000259" key="1">
    <source>
        <dbReference type="PROSITE" id="PS51186"/>
    </source>
</evidence>
<name>A0ABX3N552_9FLAO</name>
<keyword evidence="3" id="KW-1185">Reference proteome</keyword>
<dbReference type="InterPro" id="IPR016181">
    <property type="entry name" value="Acyl_CoA_acyltransferase"/>
</dbReference>
<organism evidence="2 3">
    <name type="scientific">Elizabethkingia ursingii</name>
    <dbReference type="NCBI Taxonomy" id="1756150"/>
    <lineage>
        <taxon>Bacteria</taxon>
        <taxon>Pseudomonadati</taxon>
        <taxon>Bacteroidota</taxon>
        <taxon>Flavobacteriia</taxon>
        <taxon>Flavobacteriales</taxon>
        <taxon>Weeksellaceae</taxon>
        <taxon>Elizabethkingia</taxon>
    </lineage>
</organism>
<dbReference type="InterPro" id="IPR051531">
    <property type="entry name" value="N-acetyltransferase"/>
</dbReference>
<dbReference type="SUPFAM" id="SSF55729">
    <property type="entry name" value="Acyl-CoA N-acyltransferases (Nat)"/>
    <property type="match status" value="1"/>
</dbReference>
<dbReference type="RefSeq" id="WP_078779377.1">
    <property type="nucleotide sequence ID" value="NZ_MBDS01000018.1"/>
</dbReference>
<dbReference type="InterPro" id="IPR000182">
    <property type="entry name" value="GNAT_dom"/>
</dbReference>
<protein>
    <recommendedName>
        <fullName evidence="1">N-acetyltransferase domain-containing protein</fullName>
    </recommendedName>
</protein>
<dbReference type="Pfam" id="PF13302">
    <property type="entry name" value="Acetyltransf_3"/>
    <property type="match status" value="1"/>
</dbReference>
<dbReference type="Gene3D" id="3.40.630.30">
    <property type="match status" value="1"/>
</dbReference>
<dbReference type="PROSITE" id="PS51186">
    <property type="entry name" value="GNAT"/>
    <property type="match status" value="1"/>
</dbReference>
<dbReference type="PANTHER" id="PTHR43792">
    <property type="entry name" value="GNAT FAMILY, PUTATIVE (AFU_ORTHOLOGUE AFUA_3G00765)-RELATED-RELATED"/>
    <property type="match status" value="1"/>
</dbReference>
<comment type="caution">
    <text evidence="2">The sequence shown here is derived from an EMBL/GenBank/DDBJ whole genome shotgun (WGS) entry which is preliminary data.</text>
</comment>
<accession>A0ABX3N552</accession>
<gene>
    <name evidence="2" type="ORF">BB021_13385</name>
</gene>
<sequence>MGQDPDLNLKTNRLILRPIHEKYIDEIYINFTKKVTEFMPFNPSGNKNEIISFVENSIESLIKKTDIVFVVLDSDENFLGCCGIHNISEESVEVGLWLKEDSQSRGLGTEIVILLIDFIEQNLEINYIIYPVDKNNIKSRRIPEKLGFEPYKSYNKYKNESVDLNIIEYRKYYSS</sequence>
<reference evidence="2 3" key="1">
    <citation type="submission" date="2016-07" db="EMBL/GenBank/DDBJ databases">
        <title>Revisiting the Taxonomy of the Elizabethkingia Genus based on Whole-Genome Sequencing, Optical Mapping, and MALDI-TOF.</title>
        <authorList>
            <person name="Nicholson A.C."/>
        </authorList>
    </citation>
    <scope>NUCLEOTIDE SEQUENCE [LARGE SCALE GENOMIC DNA]</scope>
    <source>
        <strain evidence="2 3">C1558</strain>
    </source>
</reference>
<dbReference type="EMBL" id="MBDS01000018">
    <property type="protein sequence ID" value="OPB86035.1"/>
    <property type="molecule type" value="Genomic_DNA"/>
</dbReference>
<evidence type="ECO:0000313" key="3">
    <source>
        <dbReference type="Proteomes" id="UP000190016"/>
    </source>
</evidence>